<dbReference type="GO" id="GO:0015123">
    <property type="term" value="F:acetate transmembrane transporter activity"/>
    <property type="evidence" value="ECO:0007669"/>
    <property type="project" value="TreeGrafter"/>
</dbReference>
<dbReference type="Proteomes" id="UP000019150">
    <property type="component" value="Chromosome"/>
</dbReference>
<feature type="transmembrane region" description="Helical" evidence="12">
    <location>
        <begin position="438"/>
        <end position="456"/>
    </location>
</feature>
<keyword evidence="14" id="KW-1185">Reference proteome</keyword>
<feature type="transmembrane region" description="Helical" evidence="12">
    <location>
        <begin position="183"/>
        <end position="201"/>
    </location>
</feature>
<feature type="transmembrane region" description="Helical" evidence="12">
    <location>
        <begin position="75"/>
        <end position="96"/>
    </location>
</feature>
<evidence type="ECO:0000256" key="7">
    <source>
        <dbReference type="ARBA" id="ARBA00022989"/>
    </source>
</evidence>
<dbReference type="PANTHER" id="PTHR48086">
    <property type="entry name" value="SODIUM/PROLINE SYMPORTER-RELATED"/>
    <property type="match status" value="1"/>
</dbReference>
<protein>
    <submittedName>
        <fullName evidence="13">Putative symporter</fullName>
    </submittedName>
</protein>
<proteinExistence type="inferred from homology"/>
<feature type="transmembrane region" description="Helical" evidence="12">
    <location>
        <begin position="153"/>
        <end position="171"/>
    </location>
</feature>
<feature type="transmembrane region" description="Helical" evidence="12">
    <location>
        <begin position="527"/>
        <end position="545"/>
    </location>
</feature>
<organism evidence="13 14">
    <name type="scientific">Nocardia nova SH22a</name>
    <dbReference type="NCBI Taxonomy" id="1415166"/>
    <lineage>
        <taxon>Bacteria</taxon>
        <taxon>Bacillati</taxon>
        <taxon>Actinomycetota</taxon>
        <taxon>Actinomycetes</taxon>
        <taxon>Mycobacteriales</taxon>
        <taxon>Nocardiaceae</taxon>
        <taxon>Nocardia</taxon>
    </lineage>
</organism>
<evidence type="ECO:0000256" key="12">
    <source>
        <dbReference type="SAM" id="Phobius"/>
    </source>
</evidence>
<dbReference type="Pfam" id="PF00474">
    <property type="entry name" value="SSF"/>
    <property type="match status" value="2"/>
</dbReference>
<dbReference type="InterPro" id="IPR038377">
    <property type="entry name" value="Na/Glc_symporter_sf"/>
</dbReference>
<dbReference type="PANTHER" id="PTHR48086:SF6">
    <property type="entry name" value="CATION_ACETATE SYMPORTER ACTP"/>
    <property type="match status" value="1"/>
</dbReference>
<comment type="subcellular location">
    <subcellularLocation>
        <location evidence="1">Cell membrane</location>
        <topology evidence="1">Multi-pass membrane protein</topology>
    </subcellularLocation>
</comment>
<keyword evidence="6" id="KW-0769">Symport</keyword>
<dbReference type="GO" id="GO:0006811">
    <property type="term" value="P:monoatomic ion transport"/>
    <property type="evidence" value="ECO:0007669"/>
    <property type="project" value="UniProtKB-KW"/>
</dbReference>
<dbReference type="InterPro" id="IPR001734">
    <property type="entry name" value="Na/solute_symporter"/>
</dbReference>
<dbReference type="InterPro" id="IPR050277">
    <property type="entry name" value="Sodium:Solute_Symporter"/>
</dbReference>
<evidence type="ECO:0000313" key="14">
    <source>
        <dbReference type="Proteomes" id="UP000019150"/>
    </source>
</evidence>
<feature type="transmembrane region" description="Helical" evidence="12">
    <location>
        <begin position="6"/>
        <end position="25"/>
    </location>
</feature>
<comment type="similarity">
    <text evidence="2 11">Belongs to the sodium:solute symporter (SSF) (TC 2.A.21) family.</text>
</comment>
<evidence type="ECO:0000256" key="9">
    <source>
        <dbReference type="ARBA" id="ARBA00023065"/>
    </source>
</evidence>
<feature type="transmembrane region" description="Helical" evidence="12">
    <location>
        <begin position="338"/>
        <end position="358"/>
    </location>
</feature>
<dbReference type="PROSITE" id="PS50283">
    <property type="entry name" value="NA_SOLUT_SYMP_3"/>
    <property type="match status" value="1"/>
</dbReference>
<feature type="transmembrane region" description="Helical" evidence="12">
    <location>
        <begin position="116"/>
        <end position="133"/>
    </location>
</feature>
<evidence type="ECO:0000256" key="11">
    <source>
        <dbReference type="RuleBase" id="RU362091"/>
    </source>
</evidence>
<dbReference type="eggNOG" id="COG4147">
    <property type="taxonomic scope" value="Bacteria"/>
</dbReference>
<feature type="transmembrane region" description="Helical" evidence="12">
    <location>
        <begin position="390"/>
        <end position="418"/>
    </location>
</feature>
<name>W5TK92_9NOCA</name>
<keyword evidence="3" id="KW-0813">Transport</keyword>
<dbReference type="CDD" id="cd11480">
    <property type="entry name" value="SLC5sbd_u4"/>
    <property type="match status" value="1"/>
</dbReference>
<feature type="transmembrane region" description="Helical" evidence="12">
    <location>
        <begin position="301"/>
        <end position="326"/>
    </location>
</feature>
<evidence type="ECO:0000256" key="3">
    <source>
        <dbReference type="ARBA" id="ARBA00022448"/>
    </source>
</evidence>
<accession>W5TK92</accession>
<evidence type="ECO:0000313" key="13">
    <source>
        <dbReference type="EMBL" id="AHH19657.1"/>
    </source>
</evidence>
<dbReference type="RefSeq" id="WP_025351050.1">
    <property type="nucleotide sequence ID" value="NZ_CP006850.1"/>
</dbReference>
<evidence type="ECO:0000256" key="4">
    <source>
        <dbReference type="ARBA" id="ARBA00022475"/>
    </source>
</evidence>
<dbReference type="HOGENOM" id="CLU_018808_8_1_11"/>
<feature type="transmembrane region" description="Helical" evidence="12">
    <location>
        <begin position="494"/>
        <end position="515"/>
    </location>
</feature>
<feature type="transmembrane region" description="Helical" evidence="12">
    <location>
        <begin position="462"/>
        <end position="487"/>
    </location>
</feature>
<dbReference type="GO" id="GO:0005886">
    <property type="term" value="C:plasma membrane"/>
    <property type="evidence" value="ECO:0007669"/>
    <property type="project" value="UniProtKB-SubCell"/>
</dbReference>
<dbReference type="KEGG" id="nno:NONO_c48730"/>
<dbReference type="STRING" id="1415166.NONO_c48730"/>
<dbReference type="InterPro" id="IPR018212">
    <property type="entry name" value="Na/solute_symporter_CS"/>
</dbReference>
<dbReference type="PATRIC" id="fig|1415166.3.peg.5024"/>
<sequence length="578" mass="60136">MNAAASAAAVAVVASLSVAVGVFGLRTARTTRDFYLASRTVTPRWNAAAVGGEYLSAASFLGVAGLVLAYGYDALWYPVGYTAGYLLLLAVVSAPLRRSGAYTLPDFAEIRMGSRAVRRVAAVLVVVIGWVYLVPQLQGAGLTLAAQTGAPRWLGMVLVGTVVLVAATVAGMRSITFTQALQYWLKFIALLIPAVVLLGVWQHRHDGIGTGYPVAAADITVAIHADETVHLPADRTITVRGSVDGVAANGPVLLTAGDHRLSAGSSVVLRAGDIVPVVDSLPARSNAEWLSPLGSGQRHPLYSVLSLTLGICLGTMGLPHILVRFYTNPDGRDARRTTIIVIVLLSLFYLLPTLLGVFGRHYAADLLVTGDTDATVLLLPERMIGGTAGAALGALVTAGAFAAFLSTASGLTVSVAGVLSQEILREPRFRLRPHRIRAFRAAAVVSVLVPIALASSEVHLGLAAVVGLAFTIAASTFCPLLVLGVWWPRLTVPGALAGLLTGGVLSTTAAVVTLVSGGAGGWSGALLAQPAAWVVPVTFAVMITVSKLTPLRVPGDTHRIMARLHIPDPEPAVNRSSR</sequence>
<evidence type="ECO:0000256" key="5">
    <source>
        <dbReference type="ARBA" id="ARBA00022692"/>
    </source>
</evidence>
<evidence type="ECO:0000256" key="2">
    <source>
        <dbReference type="ARBA" id="ARBA00006434"/>
    </source>
</evidence>
<gene>
    <name evidence="13" type="ORF">NONO_c48730</name>
</gene>
<keyword evidence="8" id="KW-0915">Sodium</keyword>
<keyword evidence="9" id="KW-0406">Ion transport</keyword>
<keyword evidence="7 12" id="KW-1133">Transmembrane helix</keyword>
<dbReference type="PROSITE" id="PS00457">
    <property type="entry name" value="NA_SOLUT_SYMP_2"/>
    <property type="match status" value="1"/>
</dbReference>
<dbReference type="OrthoDB" id="9764416at2"/>
<evidence type="ECO:0000256" key="1">
    <source>
        <dbReference type="ARBA" id="ARBA00004651"/>
    </source>
</evidence>
<reference evidence="13 14" key="1">
    <citation type="journal article" date="2014" name="Appl. Environ. Microbiol.">
        <title>Insights into the Microbial Degradation of Rubber and Gutta-Percha by Analysis of the Complete Genome of Nocardia nova SH22a.</title>
        <authorList>
            <person name="Luo Q."/>
            <person name="Hiessl S."/>
            <person name="Poehlein A."/>
            <person name="Daniel R."/>
            <person name="Steinbuchel A."/>
        </authorList>
    </citation>
    <scope>NUCLEOTIDE SEQUENCE [LARGE SCALE GENOMIC DNA]</scope>
    <source>
        <strain evidence="13">SH22a</strain>
    </source>
</reference>
<dbReference type="GO" id="GO:0006847">
    <property type="term" value="P:plasma membrane acetate transport"/>
    <property type="evidence" value="ECO:0007669"/>
    <property type="project" value="TreeGrafter"/>
</dbReference>
<dbReference type="AlphaFoldDB" id="W5TK92"/>
<dbReference type="GO" id="GO:0015293">
    <property type="term" value="F:symporter activity"/>
    <property type="evidence" value="ECO:0007669"/>
    <property type="project" value="UniProtKB-KW"/>
</dbReference>
<keyword evidence="10 12" id="KW-0472">Membrane</keyword>
<keyword evidence="4" id="KW-1003">Cell membrane</keyword>
<evidence type="ECO:0000256" key="8">
    <source>
        <dbReference type="ARBA" id="ARBA00023053"/>
    </source>
</evidence>
<feature type="transmembrane region" description="Helical" evidence="12">
    <location>
        <begin position="45"/>
        <end position="69"/>
    </location>
</feature>
<dbReference type="Gene3D" id="1.20.1730.10">
    <property type="entry name" value="Sodium/glucose cotransporter"/>
    <property type="match status" value="1"/>
</dbReference>
<keyword evidence="5 12" id="KW-0812">Transmembrane</keyword>
<evidence type="ECO:0000256" key="10">
    <source>
        <dbReference type="ARBA" id="ARBA00023136"/>
    </source>
</evidence>
<evidence type="ECO:0000256" key="6">
    <source>
        <dbReference type="ARBA" id="ARBA00022847"/>
    </source>
</evidence>
<dbReference type="EMBL" id="CP006850">
    <property type="protein sequence ID" value="AHH19657.1"/>
    <property type="molecule type" value="Genomic_DNA"/>
</dbReference>